<dbReference type="Pfam" id="PF04818">
    <property type="entry name" value="CID"/>
    <property type="match status" value="1"/>
</dbReference>
<evidence type="ECO:0000256" key="1">
    <source>
        <dbReference type="ARBA" id="ARBA00022664"/>
    </source>
</evidence>
<evidence type="ECO:0000313" key="6">
    <source>
        <dbReference type="Proteomes" id="UP000324897"/>
    </source>
</evidence>
<accession>A0A5J9WPH6</accession>
<dbReference type="AlphaFoldDB" id="A0A5J9WPH6"/>
<dbReference type="PROSITE" id="PS51391">
    <property type="entry name" value="CID"/>
    <property type="match status" value="1"/>
</dbReference>
<keyword evidence="1" id="KW-0507">mRNA processing</keyword>
<dbReference type="Gene3D" id="1.25.40.90">
    <property type="match status" value="1"/>
</dbReference>
<dbReference type="SUPFAM" id="SSF48464">
    <property type="entry name" value="ENTH/VHS domain"/>
    <property type="match status" value="1"/>
</dbReference>
<dbReference type="PANTHER" id="PTHR12460">
    <property type="entry name" value="CYCLIN-DEPENDENT KINASE INHIBITOR-RELATED PROTEIN"/>
    <property type="match status" value="1"/>
</dbReference>
<dbReference type="InterPro" id="IPR006569">
    <property type="entry name" value="CID_dom"/>
</dbReference>
<dbReference type="EMBL" id="RWGY01000002">
    <property type="protein sequence ID" value="TVU49270.1"/>
    <property type="molecule type" value="Genomic_DNA"/>
</dbReference>
<feature type="region of interest" description="Disordered" evidence="3">
    <location>
        <begin position="176"/>
        <end position="199"/>
    </location>
</feature>
<keyword evidence="2" id="KW-0175">Coiled coil</keyword>
<feature type="non-terminal residue" evidence="5">
    <location>
        <position position="1"/>
    </location>
</feature>
<dbReference type="SMART" id="SM00582">
    <property type="entry name" value="RPR"/>
    <property type="match status" value="1"/>
</dbReference>
<gene>
    <name evidence="5" type="ORF">EJB05_00574</name>
</gene>
<feature type="coiled-coil region" evidence="2">
    <location>
        <begin position="277"/>
        <end position="304"/>
    </location>
</feature>
<feature type="compositionally biased region" description="Polar residues" evidence="3">
    <location>
        <begin position="41"/>
        <end position="54"/>
    </location>
</feature>
<dbReference type="GO" id="GO:0000993">
    <property type="term" value="F:RNA polymerase II complex binding"/>
    <property type="evidence" value="ECO:0007669"/>
    <property type="project" value="TreeGrafter"/>
</dbReference>
<proteinExistence type="predicted"/>
<evidence type="ECO:0000256" key="2">
    <source>
        <dbReference type="SAM" id="Coils"/>
    </source>
</evidence>
<protein>
    <recommendedName>
        <fullName evidence="4">CID domain-containing protein</fullName>
    </recommendedName>
</protein>
<dbReference type="Proteomes" id="UP000324897">
    <property type="component" value="Chromosome 6"/>
</dbReference>
<dbReference type="GO" id="GO:0005634">
    <property type="term" value="C:nucleus"/>
    <property type="evidence" value="ECO:0007669"/>
    <property type="project" value="UniProtKB-ARBA"/>
</dbReference>
<evidence type="ECO:0000259" key="4">
    <source>
        <dbReference type="PROSITE" id="PS51391"/>
    </source>
</evidence>
<dbReference type="PANTHER" id="PTHR12460:SF36">
    <property type="entry name" value="OS01G0925000 PROTEIN"/>
    <property type="match status" value="1"/>
</dbReference>
<keyword evidence="6" id="KW-1185">Reference proteome</keyword>
<feature type="domain" description="CID" evidence="4">
    <location>
        <begin position="62"/>
        <end position="199"/>
    </location>
</feature>
<dbReference type="InterPro" id="IPR008942">
    <property type="entry name" value="ENTH_VHS"/>
</dbReference>
<dbReference type="CDD" id="cd16981">
    <property type="entry name" value="CID_RPRD_like"/>
    <property type="match status" value="1"/>
</dbReference>
<sequence>AASSSNTAHDFLTTPKSLPAYALPSDGAPLLSSDGGALDRSASTAPPTRPENQVCNLGRKMSAEFNAERLAEILARIDPSQPSIEALSHWCVFHSRYCQQVVETWESEFRKAPCDRRKSLLYLANDIMQNTRKDDGGYIAEFMRVIPDALKEVYDTGDDSGRMAVKRLVDTPCGVEKKDHDSLGESTMSDERSKLPEDRMQDDLKHAKDDLEKDYSKSIGLLDRPGSHEHVGVDLGELGCAHALLYEVIIRLPPWADHHVAIWEDRKIFDSQEQSIKDGYLRRLKDLRNKLEKSEELLEKVVFRYKHVLKATKDEDNLLQKCKASIGIFDNLNATYENNPYLDNSCGSRFVEELQEQRSIIRNSIEKLKVSQSLRTTLISHLKEALYNQELEVTQVICQLQVFSYRKEMVIYITNVCSIMAQEAQERYKKANEICQNLGINVGEHQPSDQGLKRSTFSESFVKCFTHSDAGPLVPFLVGPAGGLVTGMPYGNFSPYPPAVNFPMANMPPCFPGAPNPPPAFRGSQGMFYGPPPYPRALPPMYRG</sequence>
<feature type="region of interest" description="Disordered" evidence="3">
    <location>
        <begin position="32"/>
        <end position="54"/>
    </location>
</feature>
<dbReference type="Gramene" id="TVU49270">
    <property type="protein sequence ID" value="TVU49270"/>
    <property type="gene ID" value="EJB05_00574"/>
</dbReference>
<evidence type="ECO:0000313" key="5">
    <source>
        <dbReference type="EMBL" id="TVU49270.1"/>
    </source>
</evidence>
<comment type="caution">
    <text evidence="5">The sequence shown here is derived from an EMBL/GenBank/DDBJ whole genome shotgun (WGS) entry which is preliminary data.</text>
</comment>
<reference evidence="5 6" key="1">
    <citation type="journal article" date="2019" name="Sci. Rep.">
        <title>A high-quality genome of Eragrostis curvula grass provides insights into Poaceae evolution and supports new strategies to enhance forage quality.</title>
        <authorList>
            <person name="Carballo J."/>
            <person name="Santos B.A.C.M."/>
            <person name="Zappacosta D."/>
            <person name="Garbus I."/>
            <person name="Selva J.P."/>
            <person name="Gallo C.A."/>
            <person name="Diaz A."/>
            <person name="Albertini E."/>
            <person name="Caccamo M."/>
            <person name="Echenique V."/>
        </authorList>
    </citation>
    <scope>NUCLEOTIDE SEQUENCE [LARGE SCALE GENOMIC DNA]</scope>
    <source>
        <strain evidence="6">cv. Victoria</strain>
        <tissue evidence="5">Leaf</tissue>
    </source>
</reference>
<organism evidence="5 6">
    <name type="scientific">Eragrostis curvula</name>
    <name type="common">weeping love grass</name>
    <dbReference type="NCBI Taxonomy" id="38414"/>
    <lineage>
        <taxon>Eukaryota</taxon>
        <taxon>Viridiplantae</taxon>
        <taxon>Streptophyta</taxon>
        <taxon>Embryophyta</taxon>
        <taxon>Tracheophyta</taxon>
        <taxon>Spermatophyta</taxon>
        <taxon>Magnoliopsida</taxon>
        <taxon>Liliopsida</taxon>
        <taxon>Poales</taxon>
        <taxon>Poaceae</taxon>
        <taxon>PACMAD clade</taxon>
        <taxon>Chloridoideae</taxon>
        <taxon>Eragrostideae</taxon>
        <taxon>Eragrostidinae</taxon>
        <taxon>Eragrostis</taxon>
    </lineage>
</organism>
<name>A0A5J9WPH6_9POAL</name>
<dbReference type="OrthoDB" id="10069473at2759"/>
<dbReference type="GO" id="GO:0031124">
    <property type="term" value="P:mRNA 3'-end processing"/>
    <property type="evidence" value="ECO:0007669"/>
    <property type="project" value="TreeGrafter"/>
</dbReference>
<evidence type="ECO:0000256" key="3">
    <source>
        <dbReference type="SAM" id="MobiDB-lite"/>
    </source>
</evidence>